<accession>A0ABR2CMH5</accession>
<evidence type="ECO:0000313" key="1">
    <source>
        <dbReference type="EMBL" id="KAK8520596.1"/>
    </source>
</evidence>
<dbReference type="EMBL" id="JBBPBM010000049">
    <property type="protein sequence ID" value="KAK8520596.1"/>
    <property type="molecule type" value="Genomic_DNA"/>
</dbReference>
<dbReference type="InterPro" id="IPR036188">
    <property type="entry name" value="FAD/NAD-bd_sf"/>
</dbReference>
<protein>
    <submittedName>
        <fullName evidence="1">Uncharacterized protein</fullName>
    </submittedName>
</protein>
<reference evidence="1 2" key="1">
    <citation type="journal article" date="2024" name="G3 (Bethesda)">
        <title>Genome assembly of Hibiscus sabdariffa L. provides insights into metabolisms of medicinal natural products.</title>
        <authorList>
            <person name="Kim T."/>
        </authorList>
    </citation>
    <scope>NUCLEOTIDE SEQUENCE [LARGE SCALE GENOMIC DNA]</scope>
    <source>
        <strain evidence="1">TK-2024</strain>
        <tissue evidence="1">Old leaves</tissue>
    </source>
</reference>
<keyword evidence="2" id="KW-1185">Reference proteome</keyword>
<gene>
    <name evidence="1" type="ORF">V6N12_004530</name>
</gene>
<dbReference type="SUPFAM" id="SSF51905">
    <property type="entry name" value="FAD/NAD(P)-binding domain"/>
    <property type="match status" value="1"/>
</dbReference>
<dbReference type="PANTHER" id="PTHR42887:SF2">
    <property type="entry name" value="OS12G0638800 PROTEIN"/>
    <property type="match status" value="1"/>
</dbReference>
<comment type="caution">
    <text evidence="1">The sequence shown here is derived from an EMBL/GenBank/DDBJ whole genome shotgun (WGS) entry which is preliminary data.</text>
</comment>
<proteinExistence type="predicted"/>
<name>A0ABR2CMH5_9ROSI</name>
<sequence>MSQTEYDGRVFPVSNSSSSVIDCLLSEAKCIGVSLQTGKIVTSASASASGKFLLKMERRTLKPVELVEADYLLIASGSSPQGHNLAVQLGHSIIDPVPSLFTFKIEDEQLIELSGVTFSMAQPVHIVLL</sequence>
<dbReference type="InterPro" id="IPR004792">
    <property type="entry name" value="BaiN-like"/>
</dbReference>
<evidence type="ECO:0000313" key="2">
    <source>
        <dbReference type="Proteomes" id="UP001472677"/>
    </source>
</evidence>
<dbReference type="Proteomes" id="UP001472677">
    <property type="component" value="Unassembled WGS sequence"/>
</dbReference>
<organism evidence="1 2">
    <name type="scientific">Hibiscus sabdariffa</name>
    <name type="common">roselle</name>
    <dbReference type="NCBI Taxonomy" id="183260"/>
    <lineage>
        <taxon>Eukaryota</taxon>
        <taxon>Viridiplantae</taxon>
        <taxon>Streptophyta</taxon>
        <taxon>Embryophyta</taxon>
        <taxon>Tracheophyta</taxon>
        <taxon>Spermatophyta</taxon>
        <taxon>Magnoliopsida</taxon>
        <taxon>eudicotyledons</taxon>
        <taxon>Gunneridae</taxon>
        <taxon>Pentapetalae</taxon>
        <taxon>rosids</taxon>
        <taxon>malvids</taxon>
        <taxon>Malvales</taxon>
        <taxon>Malvaceae</taxon>
        <taxon>Malvoideae</taxon>
        <taxon>Hibiscus</taxon>
    </lineage>
</organism>
<dbReference type="Gene3D" id="3.50.50.60">
    <property type="entry name" value="FAD/NAD(P)-binding domain"/>
    <property type="match status" value="1"/>
</dbReference>
<dbReference type="PANTHER" id="PTHR42887">
    <property type="entry name" value="OS12G0638800 PROTEIN"/>
    <property type="match status" value="1"/>
</dbReference>